<dbReference type="RefSeq" id="WP_068426447.1">
    <property type="nucleotide sequence ID" value="NZ_LVHI01000013.1"/>
</dbReference>
<gene>
    <name evidence="2" type="ORF">A3K89_21400</name>
</gene>
<evidence type="ECO:0000313" key="3">
    <source>
        <dbReference type="Proteomes" id="UP000077519"/>
    </source>
</evidence>
<feature type="region of interest" description="Disordered" evidence="1">
    <location>
        <begin position="1"/>
        <end position="29"/>
    </location>
</feature>
<comment type="caution">
    <text evidence="2">The sequence shown here is derived from an EMBL/GenBank/DDBJ whole genome shotgun (WGS) entry which is preliminary data.</text>
</comment>
<reference evidence="2 3" key="1">
    <citation type="submission" date="2016-03" db="EMBL/GenBank/DDBJ databases">
        <title>Genome sequence of Rhodococcus kyotonensis KB10.</title>
        <authorList>
            <person name="Jeong H."/>
            <person name="Hong C.E."/>
            <person name="Jo S.H."/>
            <person name="Park J.M."/>
        </authorList>
    </citation>
    <scope>NUCLEOTIDE SEQUENCE [LARGE SCALE GENOMIC DNA]</scope>
    <source>
        <strain evidence="2 3">KB10</strain>
    </source>
</reference>
<accession>A0A177YF33</accession>
<organism evidence="2 3">
    <name type="scientific">Rhodococcoides kyotonense</name>
    <dbReference type="NCBI Taxonomy" id="398843"/>
    <lineage>
        <taxon>Bacteria</taxon>
        <taxon>Bacillati</taxon>
        <taxon>Actinomycetota</taxon>
        <taxon>Actinomycetes</taxon>
        <taxon>Mycobacteriales</taxon>
        <taxon>Nocardiaceae</taxon>
        <taxon>Rhodococcoides</taxon>
    </lineage>
</organism>
<protein>
    <submittedName>
        <fullName evidence="2">Uncharacterized protein</fullName>
    </submittedName>
</protein>
<name>A0A177YF33_9NOCA</name>
<proteinExistence type="predicted"/>
<dbReference type="Proteomes" id="UP000077519">
    <property type="component" value="Unassembled WGS sequence"/>
</dbReference>
<dbReference type="EMBL" id="LVHI01000013">
    <property type="protein sequence ID" value="OAK54061.1"/>
    <property type="molecule type" value="Genomic_DNA"/>
</dbReference>
<sequence length="111" mass="12311">MSEPAAPSTDNDRPVEELQSTTDEYVHAPRDDWYTENDLVEMGYRREALVDLFGKPIPGHDGSIGWTVSSVSKIEQTQLAPAYELIEAAFGAFNDAADTMTSRVMYSSFDS</sequence>
<evidence type="ECO:0000256" key="1">
    <source>
        <dbReference type="SAM" id="MobiDB-lite"/>
    </source>
</evidence>
<dbReference type="AlphaFoldDB" id="A0A177YF33"/>
<evidence type="ECO:0000313" key="2">
    <source>
        <dbReference type="EMBL" id="OAK54061.1"/>
    </source>
</evidence>
<keyword evidence="3" id="KW-1185">Reference proteome</keyword>